<keyword evidence="2" id="KW-1185">Reference proteome</keyword>
<dbReference type="Proteomes" id="UP000324222">
    <property type="component" value="Unassembled WGS sequence"/>
</dbReference>
<reference evidence="1 2" key="1">
    <citation type="submission" date="2019-05" db="EMBL/GenBank/DDBJ databases">
        <title>Another draft genome of Portunus trituberculatus and its Hox gene families provides insights of decapod evolution.</title>
        <authorList>
            <person name="Jeong J.-H."/>
            <person name="Song I."/>
            <person name="Kim S."/>
            <person name="Choi T."/>
            <person name="Kim D."/>
            <person name="Ryu S."/>
            <person name="Kim W."/>
        </authorList>
    </citation>
    <scope>NUCLEOTIDE SEQUENCE [LARGE SCALE GENOMIC DNA]</scope>
    <source>
        <tissue evidence="1">Muscle</tissue>
    </source>
</reference>
<evidence type="ECO:0000313" key="2">
    <source>
        <dbReference type="Proteomes" id="UP000324222"/>
    </source>
</evidence>
<dbReference type="AlphaFoldDB" id="A0A5B7FP11"/>
<dbReference type="EMBL" id="VSRR010007049">
    <property type="protein sequence ID" value="MPC46104.1"/>
    <property type="molecule type" value="Genomic_DNA"/>
</dbReference>
<accession>A0A5B7FP11</accession>
<gene>
    <name evidence="1" type="ORF">E2C01_039813</name>
</gene>
<name>A0A5B7FP11_PORTR</name>
<protein>
    <submittedName>
        <fullName evidence="1">Uncharacterized protein</fullName>
    </submittedName>
</protein>
<proteinExistence type="predicted"/>
<evidence type="ECO:0000313" key="1">
    <source>
        <dbReference type="EMBL" id="MPC46104.1"/>
    </source>
</evidence>
<sequence>MVLQRILLDKPYKYPRISSYELPRVLRGRDVHELTSLGLYDAEDVYAERYTTTIGLLFLSAVVQWNHACFGILEVSKRTGSNPVHGLSVDQIYFSFTIDDFIFESKFKRRLRTFGLKLLRAVTALGPARGKEVAFGSGLGPKAGPSFPWWPQASLLVVHLQRFTLGKGRHKQEINVYNSPDGAVRAPKGVIRATCTKSGGEWCVQVSC</sequence>
<comment type="caution">
    <text evidence="1">The sequence shown here is derived from an EMBL/GenBank/DDBJ whole genome shotgun (WGS) entry which is preliminary data.</text>
</comment>
<organism evidence="1 2">
    <name type="scientific">Portunus trituberculatus</name>
    <name type="common">Swimming crab</name>
    <name type="synonym">Neptunus trituberculatus</name>
    <dbReference type="NCBI Taxonomy" id="210409"/>
    <lineage>
        <taxon>Eukaryota</taxon>
        <taxon>Metazoa</taxon>
        <taxon>Ecdysozoa</taxon>
        <taxon>Arthropoda</taxon>
        <taxon>Crustacea</taxon>
        <taxon>Multicrustacea</taxon>
        <taxon>Malacostraca</taxon>
        <taxon>Eumalacostraca</taxon>
        <taxon>Eucarida</taxon>
        <taxon>Decapoda</taxon>
        <taxon>Pleocyemata</taxon>
        <taxon>Brachyura</taxon>
        <taxon>Eubrachyura</taxon>
        <taxon>Portunoidea</taxon>
        <taxon>Portunidae</taxon>
        <taxon>Portuninae</taxon>
        <taxon>Portunus</taxon>
    </lineage>
</organism>